<dbReference type="Pfam" id="PF00300">
    <property type="entry name" value="His_Phos_1"/>
    <property type="match status" value="2"/>
</dbReference>
<dbReference type="Proteomes" id="UP000095751">
    <property type="component" value="Unassembled WGS sequence"/>
</dbReference>
<dbReference type="InterPro" id="IPR029033">
    <property type="entry name" value="His_PPase_superfam"/>
</dbReference>
<dbReference type="KEGG" id="fcy:FRACYDRAFT_234161"/>
<dbReference type="InterPro" id="IPR050275">
    <property type="entry name" value="PGM_Phosphatase"/>
</dbReference>
<dbReference type="GO" id="GO:0016791">
    <property type="term" value="F:phosphatase activity"/>
    <property type="evidence" value="ECO:0007669"/>
    <property type="project" value="TreeGrafter"/>
</dbReference>
<reference evidence="1 2" key="1">
    <citation type="submission" date="2016-09" db="EMBL/GenBank/DDBJ databases">
        <title>Extensive genetic diversity and differential bi-allelic expression allows diatom success in the polar Southern Ocean.</title>
        <authorList>
            <consortium name="DOE Joint Genome Institute"/>
            <person name="Mock T."/>
            <person name="Otillar R.P."/>
            <person name="Strauss J."/>
            <person name="Dupont C."/>
            <person name="Frickenhaus S."/>
            <person name="Maumus F."/>
            <person name="Mcmullan M."/>
            <person name="Sanges R."/>
            <person name="Schmutz J."/>
            <person name="Toseland A."/>
            <person name="Valas R."/>
            <person name="Veluchamy A."/>
            <person name="Ward B.J."/>
            <person name="Allen A."/>
            <person name="Barry K."/>
            <person name="Falciatore A."/>
            <person name="Ferrante M."/>
            <person name="Fortunato A.E."/>
            <person name="Gloeckner G."/>
            <person name="Gruber A."/>
            <person name="Hipkin R."/>
            <person name="Janech M."/>
            <person name="Kroth P."/>
            <person name="Leese F."/>
            <person name="Lindquist E."/>
            <person name="Lyon B.R."/>
            <person name="Martin J."/>
            <person name="Mayer C."/>
            <person name="Parker M."/>
            <person name="Quesneville H."/>
            <person name="Raymond J."/>
            <person name="Uhlig C."/>
            <person name="Valentin K.U."/>
            <person name="Worden A.Z."/>
            <person name="Armbrust E.V."/>
            <person name="Bowler C."/>
            <person name="Green B."/>
            <person name="Moulton V."/>
            <person name="Van Oosterhout C."/>
            <person name="Grigoriev I."/>
        </authorList>
    </citation>
    <scope>NUCLEOTIDE SEQUENCE [LARGE SCALE GENOMIC DNA]</scope>
    <source>
        <strain evidence="1 2">CCMP1102</strain>
    </source>
</reference>
<dbReference type="EMBL" id="KV784354">
    <property type="protein sequence ID" value="OEU20534.1"/>
    <property type="molecule type" value="Genomic_DNA"/>
</dbReference>
<dbReference type="InterPro" id="IPR013078">
    <property type="entry name" value="His_Pase_superF_clade-1"/>
</dbReference>
<dbReference type="PANTHER" id="PTHR48100:SF1">
    <property type="entry name" value="HISTIDINE PHOSPHATASE FAMILY PROTEIN-RELATED"/>
    <property type="match status" value="1"/>
</dbReference>
<dbReference type="SMART" id="SM00855">
    <property type="entry name" value="PGAM"/>
    <property type="match status" value="1"/>
</dbReference>
<dbReference type="InParanoid" id="A0A1E7FQZ7"/>
<organism evidence="1 2">
    <name type="scientific">Fragilariopsis cylindrus CCMP1102</name>
    <dbReference type="NCBI Taxonomy" id="635003"/>
    <lineage>
        <taxon>Eukaryota</taxon>
        <taxon>Sar</taxon>
        <taxon>Stramenopiles</taxon>
        <taxon>Ochrophyta</taxon>
        <taxon>Bacillariophyta</taxon>
        <taxon>Bacillariophyceae</taxon>
        <taxon>Bacillariophycidae</taxon>
        <taxon>Bacillariales</taxon>
        <taxon>Bacillariaceae</taxon>
        <taxon>Fragilariopsis</taxon>
    </lineage>
</organism>
<dbReference type="SUPFAM" id="SSF53254">
    <property type="entry name" value="Phosphoglycerate mutase-like"/>
    <property type="match status" value="1"/>
</dbReference>
<dbReference type="OrthoDB" id="496981at2759"/>
<evidence type="ECO:0000313" key="2">
    <source>
        <dbReference type="Proteomes" id="UP000095751"/>
    </source>
</evidence>
<sequence length="234" mass="27298">MSSKNENERVQKVVFVRHGIALHNLPDSNLSDPKLFDPPLIYQGKQQALHTGHRLQEWWRASSQKEVELVVTSPLTRCIQTATLAFLPGDIYTITTTNGSKKEPSFFCTELCREAFGMHYPDKRRQRSLLMEYWPMLEFDPGMREMDEAWKRDARETIRELHTRISYFFTWLVGRSEKSVVVVTHGVWIEQCVKLYCPKALDDGKRRIYNCDMIAMDCISQNGELCRIENAHLI</sequence>
<dbReference type="AlphaFoldDB" id="A0A1E7FQZ7"/>
<dbReference type="Gene3D" id="3.40.50.1240">
    <property type="entry name" value="Phosphoglycerate mutase-like"/>
    <property type="match status" value="1"/>
</dbReference>
<dbReference type="GO" id="GO:0005737">
    <property type="term" value="C:cytoplasm"/>
    <property type="evidence" value="ECO:0007669"/>
    <property type="project" value="TreeGrafter"/>
</dbReference>
<accession>A0A1E7FQZ7</accession>
<gene>
    <name evidence="1" type="ORF">FRACYDRAFT_234161</name>
</gene>
<dbReference type="PANTHER" id="PTHR48100">
    <property type="entry name" value="BROAD-SPECIFICITY PHOSPHATASE YOR283W-RELATED"/>
    <property type="match status" value="1"/>
</dbReference>
<name>A0A1E7FQZ7_9STRA</name>
<protein>
    <submittedName>
        <fullName evidence="1">Phosphoglycerate mutase-like protein</fullName>
    </submittedName>
</protein>
<evidence type="ECO:0000313" key="1">
    <source>
        <dbReference type="EMBL" id="OEU20534.1"/>
    </source>
</evidence>
<proteinExistence type="predicted"/>
<dbReference type="CDD" id="cd07067">
    <property type="entry name" value="HP_PGM_like"/>
    <property type="match status" value="1"/>
</dbReference>
<keyword evidence="2" id="KW-1185">Reference proteome</keyword>